<evidence type="ECO:0000256" key="4">
    <source>
        <dbReference type="ARBA" id="ARBA00022840"/>
    </source>
</evidence>
<evidence type="ECO:0000256" key="9">
    <source>
        <dbReference type="PROSITE-ProRule" id="PRU00560"/>
    </source>
</evidence>
<gene>
    <name evidence="11" type="ORF">Aconfl_07110</name>
</gene>
<evidence type="ECO:0000313" key="12">
    <source>
        <dbReference type="Proteomes" id="UP001338309"/>
    </source>
</evidence>
<dbReference type="InterPro" id="IPR000212">
    <property type="entry name" value="DNA_helicase_UvrD/REP"/>
</dbReference>
<keyword evidence="1 9" id="KW-0547">Nucleotide-binding</keyword>
<proteinExistence type="predicted"/>
<keyword evidence="3 9" id="KW-0347">Helicase</keyword>
<dbReference type="Pfam" id="PF13361">
    <property type="entry name" value="UvrD_C"/>
    <property type="match status" value="1"/>
</dbReference>
<comment type="caution">
    <text evidence="11">The sequence shown here is derived from an EMBL/GenBank/DDBJ whole genome shotgun (WGS) entry which is preliminary data.</text>
</comment>
<evidence type="ECO:0000256" key="5">
    <source>
        <dbReference type="ARBA" id="ARBA00023235"/>
    </source>
</evidence>
<accession>A0ABQ6PJY9</accession>
<dbReference type="PANTHER" id="PTHR11070:SF3">
    <property type="entry name" value="DNA 3'-5' HELICASE"/>
    <property type="match status" value="1"/>
</dbReference>
<dbReference type="RefSeq" id="WP_338222864.1">
    <property type="nucleotide sequence ID" value="NZ_BTPD01000002.1"/>
</dbReference>
<evidence type="ECO:0000256" key="6">
    <source>
        <dbReference type="ARBA" id="ARBA00034617"/>
    </source>
</evidence>
<dbReference type="PANTHER" id="PTHR11070">
    <property type="entry name" value="UVRD / RECB / PCRA DNA HELICASE FAMILY MEMBER"/>
    <property type="match status" value="1"/>
</dbReference>
<comment type="catalytic activity">
    <reaction evidence="8">
        <text>ATP + H2O = ADP + phosphate + H(+)</text>
        <dbReference type="Rhea" id="RHEA:13065"/>
        <dbReference type="ChEBI" id="CHEBI:15377"/>
        <dbReference type="ChEBI" id="CHEBI:15378"/>
        <dbReference type="ChEBI" id="CHEBI:30616"/>
        <dbReference type="ChEBI" id="CHEBI:43474"/>
        <dbReference type="ChEBI" id="CHEBI:456216"/>
        <dbReference type="EC" id="5.6.2.4"/>
    </reaction>
</comment>
<evidence type="ECO:0000256" key="1">
    <source>
        <dbReference type="ARBA" id="ARBA00022741"/>
    </source>
</evidence>
<dbReference type="EC" id="5.6.2.4" evidence="7"/>
<dbReference type="Proteomes" id="UP001338309">
    <property type="component" value="Unassembled WGS sequence"/>
</dbReference>
<sequence length="581" mass="66250">MPVIAISSDDLIQIEQHFKVSAGPGAGKTHWLVNHIAHILRESKRLGSYRKIACITYTNIAVETISKRLNSTADRVEVSTIHGFIYHNILKPYLSFIAHEYGFDIRKMDGHDDHFVSRAKLKEWIDAHPNLSKLKHPFTRNQLLRLPANLDSLKSWMQSIHYTFNGSDVEIAVDNKRAFLAGASSGINKATMDKLSVDLIGYKKLYWVKGRLHHDDVLFFGYKLLIKYPFILKVLRARFPYFVIDEFQDTSPIQTAIIKLLAAEETIVGVIGDKAQSIFSFQGASPADFSSFTLPNQNNYEINDNRRSTNRIVDVLNTVRTDIRQKPSRAVPGDKPSILVGTRKNAFAHVKSQCGNEPIITLSRDNVMARSMMKEYNSAIPARNLLSDLFDKDNSKRANTVVRCMKAVDLGLQNRFKEAIRELERVVVEPNRELRRKKAFQHLSILLSQYQLFKSAPLYDFYTLIKTHIDPGLTKLANGNIKNFYENVSFDQVILFIDTNVENPESKTIHAAKGDEFNNVLVVFTKDKEINCLITPDLTQEEHRVKYVAFSRAKSRLFISVENLDKATAHKLNPLFEIINV</sequence>
<feature type="domain" description="UvrD-like helicase ATP-binding" evidence="10">
    <location>
        <begin position="1"/>
        <end position="309"/>
    </location>
</feature>
<keyword evidence="5" id="KW-0413">Isomerase</keyword>
<dbReference type="InterPro" id="IPR014017">
    <property type="entry name" value="DNA_helicase_UvrD-like_C"/>
</dbReference>
<evidence type="ECO:0000256" key="8">
    <source>
        <dbReference type="ARBA" id="ARBA00048988"/>
    </source>
</evidence>
<dbReference type="SUPFAM" id="SSF52540">
    <property type="entry name" value="P-loop containing nucleoside triphosphate hydrolases"/>
    <property type="match status" value="1"/>
</dbReference>
<dbReference type="PROSITE" id="PS51198">
    <property type="entry name" value="UVRD_HELICASE_ATP_BIND"/>
    <property type="match status" value="1"/>
</dbReference>
<organism evidence="11 12">
    <name type="scientific">Algoriphagus confluentis</name>
    <dbReference type="NCBI Taxonomy" id="1697556"/>
    <lineage>
        <taxon>Bacteria</taxon>
        <taxon>Pseudomonadati</taxon>
        <taxon>Bacteroidota</taxon>
        <taxon>Cytophagia</taxon>
        <taxon>Cytophagales</taxon>
        <taxon>Cyclobacteriaceae</taxon>
        <taxon>Algoriphagus</taxon>
    </lineage>
</organism>
<evidence type="ECO:0000256" key="7">
    <source>
        <dbReference type="ARBA" id="ARBA00034808"/>
    </source>
</evidence>
<evidence type="ECO:0000256" key="3">
    <source>
        <dbReference type="ARBA" id="ARBA00022806"/>
    </source>
</evidence>
<keyword evidence="12" id="KW-1185">Reference proteome</keyword>
<evidence type="ECO:0000259" key="10">
    <source>
        <dbReference type="PROSITE" id="PS51198"/>
    </source>
</evidence>
<feature type="binding site" evidence="9">
    <location>
        <begin position="22"/>
        <end position="29"/>
    </location>
    <ligand>
        <name>ATP</name>
        <dbReference type="ChEBI" id="CHEBI:30616"/>
    </ligand>
</feature>
<dbReference type="GO" id="GO:0004386">
    <property type="term" value="F:helicase activity"/>
    <property type="evidence" value="ECO:0007669"/>
    <property type="project" value="UniProtKB-KW"/>
</dbReference>
<comment type="catalytic activity">
    <reaction evidence="6">
        <text>Couples ATP hydrolysis with the unwinding of duplex DNA by translocating in the 3'-5' direction.</text>
        <dbReference type="EC" id="5.6.2.4"/>
    </reaction>
</comment>
<name>A0ABQ6PJY9_9BACT</name>
<keyword evidence="2 9" id="KW-0378">Hydrolase</keyword>
<dbReference type="Pfam" id="PF00580">
    <property type="entry name" value="UvrD-helicase"/>
    <property type="match status" value="1"/>
</dbReference>
<reference evidence="11 12" key="1">
    <citation type="submission" date="2023-08" db="EMBL/GenBank/DDBJ databases">
        <title>Draft genome sequence of Algoriphagus confluentis.</title>
        <authorList>
            <person name="Takatani N."/>
            <person name="Hosokawa M."/>
            <person name="Sawabe T."/>
        </authorList>
    </citation>
    <scope>NUCLEOTIDE SEQUENCE [LARGE SCALE GENOMIC DNA]</scope>
    <source>
        <strain evidence="11 12">NBRC 111222</strain>
    </source>
</reference>
<dbReference type="InterPro" id="IPR027417">
    <property type="entry name" value="P-loop_NTPase"/>
</dbReference>
<keyword evidence="4 9" id="KW-0067">ATP-binding</keyword>
<dbReference type="InterPro" id="IPR014016">
    <property type="entry name" value="UvrD-like_ATP-bd"/>
</dbReference>
<evidence type="ECO:0000256" key="2">
    <source>
        <dbReference type="ARBA" id="ARBA00022801"/>
    </source>
</evidence>
<dbReference type="EMBL" id="BTPD01000002">
    <property type="protein sequence ID" value="GMQ28068.1"/>
    <property type="molecule type" value="Genomic_DNA"/>
</dbReference>
<evidence type="ECO:0000313" key="11">
    <source>
        <dbReference type="EMBL" id="GMQ28068.1"/>
    </source>
</evidence>
<protein>
    <recommendedName>
        <fullName evidence="7">DNA 3'-5' helicase</fullName>
        <ecNumber evidence="7">5.6.2.4</ecNumber>
    </recommendedName>
</protein>
<dbReference type="Gene3D" id="3.40.50.300">
    <property type="entry name" value="P-loop containing nucleotide triphosphate hydrolases"/>
    <property type="match status" value="2"/>
</dbReference>